<dbReference type="PANTHER" id="PTHR12506:SF20">
    <property type="entry name" value="ZINC FINGER CCCH DOMAIN-CONTAINING PROTEIN 67"/>
    <property type="match status" value="1"/>
</dbReference>
<dbReference type="Pfam" id="PF14608">
    <property type="entry name" value="zf-CCCH_2"/>
    <property type="match status" value="1"/>
</dbReference>
<gene>
    <name evidence="7" type="ORF">HannXRQ_Chr09g0258021</name>
</gene>
<feature type="domain" description="C3H1-type" evidence="6">
    <location>
        <begin position="52"/>
        <end position="80"/>
    </location>
</feature>
<feature type="domain" description="C3H1-type" evidence="6">
    <location>
        <begin position="1"/>
        <end position="15"/>
    </location>
</feature>
<dbReference type="InterPro" id="IPR000571">
    <property type="entry name" value="Znf_CCCH"/>
</dbReference>
<keyword evidence="2 5" id="KW-0863">Zinc-finger</keyword>
<feature type="zinc finger region" description="C3H1-type" evidence="5">
    <location>
        <begin position="1"/>
        <end position="15"/>
    </location>
</feature>
<evidence type="ECO:0000256" key="1">
    <source>
        <dbReference type="ARBA" id="ARBA00022723"/>
    </source>
</evidence>
<dbReference type="InterPro" id="IPR050974">
    <property type="entry name" value="Plant_ZF_CCCH"/>
</dbReference>
<dbReference type="Proteomes" id="UP000215914">
    <property type="component" value="Chromosome 9"/>
</dbReference>
<dbReference type="Pfam" id="PF00642">
    <property type="entry name" value="zf-CCCH"/>
    <property type="match status" value="1"/>
</dbReference>
<dbReference type="SUPFAM" id="SSF90229">
    <property type="entry name" value="CCCH zinc finger"/>
    <property type="match status" value="1"/>
</dbReference>
<dbReference type="PANTHER" id="PTHR12506">
    <property type="entry name" value="PROTEIN PHOSPHATASE RELATED"/>
    <property type="match status" value="1"/>
</dbReference>
<keyword evidence="8" id="KW-1185">Reference proteome</keyword>
<organism evidence="7 8">
    <name type="scientific">Helianthus annuus</name>
    <name type="common">Common sunflower</name>
    <dbReference type="NCBI Taxonomy" id="4232"/>
    <lineage>
        <taxon>Eukaryota</taxon>
        <taxon>Viridiplantae</taxon>
        <taxon>Streptophyta</taxon>
        <taxon>Embryophyta</taxon>
        <taxon>Tracheophyta</taxon>
        <taxon>Spermatophyta</taxon>
        <taxon>Magnoliopsida</taxon>
        <taxon>eudicotyledons</taxon>
        <taxon>Gunneridae</taxon>
        <taxon>Pentapetalae</taxon>
        <taxon>asterids</taxon>
        <taxon>campanulids</taxon>
        <taxon>Asterales</taxon>
        <taxon>Asteraceae</taxon>
        <taxon>Asteroideae</taxon>
        <taxon>Heliantheae alliance</taxon>
        <taxon>Heliantheae</taxon>
        <taxon>Helianthus</taxon>
    </lineage>
</organism>
<dbReference type="GO" id="GO:0003677">
    <property type="term" value="F:DNA binding"/>
    <property type="evidence" value="ECO:0007669"/>
    <property type="project" value="UniProtKB-KW"/>
</dbReference>
<protein>
    <submittedName>
        <fullName evidence="7">Putative zinc finger, CCCH-type</fullName>
    </submittedName>
</protein>
<dbReference type="GO" id="GO:0008270">
    <property type="term" value="F:zinc ion binding"/>
    <property type="evidence" value="ECO:0007669"/>
    <property type="project" value="UniProtKB-KW"/>
</dbReference>
<dbReference type="PROSITE" id="PS50103">
    <property type="entry name" value="ZF_C3H1"/>
    <property type="match status" value="2"/>
</dbReference>
<feature type="zinc finger region" description="C3H1-type" evidence="5">
    <location>
        <begin position="52"/>
        <end position="80"/>
    </location>
</feature>
<dbReference type="AlphaFoldDB" id="A0A251TXC1"/>
<dbReference type="InParanoid" id="A0A251TXC1"/>
<accession>A0A251TXC1</accession>
<dbReference type="OMA" id="YEDWECK"/>
<evidence type="ECO:0000256" key="2">
    <source>
        <dbReference type="ARBA" id="ARBA00022771"/>
    </source>
</evidence>
<reference evidence="8" key="1">
    <citation type="journal article" date="2017" name="Nature">
        <title>The sunflower genome provides insights into oil metabolism, flowering and Asterid evolution.</title>
        <authorList>
            <person name="Badouin H."/>
            <person name="Gouzy J."/>
            <person name="Grassa C.J."/>
            <person name="Murat F."/>
            <person name="Staton S.E."/>
            <person name="Cottret L."/>
            <person name="Lelandais-Briere C."/>
            <person name="Owens G.L."/>
            <person name="Carrere S."/>
            <person name="Mayjonade B."/>
            <person name="Legrand L."/>
            <person name="Gill N."/>
            <person name="Kane N.C."/>
            <person name="Bowers J.E."/>
            <person name="Hubner S."/>
            <person name="Bellec A."/>
            <person name="Berard A."/>
            <person name="Berges H."/>
            <person name="Blanchet N."/>
            <person name="Boniface M.C."/>
            <person name="Brunel D."/>
            <person name="Catrice O."/>
            <person name="Chaidir N."/>
            <person name="Claudel C."/>
            <person name="Donnadieu C."/>
            <person name="Faraut T."/>
            <person name="Fievet G."/>
            <person name="Helmstetter N."/>
            <person name="King M."/>
            <person name="Knapp S.J."/>
            <person name="Lai Z."/>
            <person name="Le Paslier M.C."/>
            <person name="Lippi Y."/>
            <person name="Lorenzon L."/>
            <person name="Mandel J.R."/>
            <person name="Marage G."/>
            <person name="Marchand G."/>
            <person name="Marquand E."/>
            <person name="Bret-Mestries E."/>
            <person name="Morien E."/>
            <person name="Nambeesan S."/>
            <person name="Nguyen T."/>
            <person name="Pegot-Espagnet P."/>
            <person name="Pouilly N."/>
            <person name="Raftis F."/>
            <person name="Sallet E."/>
            <person name="Schiex T."/>
            <person name="Thomas J."/>
            <person name="Vandecasteele C."/>
            <person name="Vares D."/>
            <person name="Vear F."/>
            <person name="Vautrin S."/>
            <person name="Crespi M."/>
            <person name="Mangin B."/>
            <person name="Burke J.M."/>
            <person name="Salse J."/>
            <person name="Munos S."/>
            <person name="Vincourt P."/>
            <person name="Rieseberg L.H."/>
            <person name="Langlade N.B."/>
        </authorList>
    </citation>
    <scope>NUCLEOTIDE SEQUENCE [LARGE SCALE GENOMIC DNA]</scope>
    <source>
        <strain evidence="8">cv. SF193</strain>
    </source>
</reference>
<evidence type="ECO:0000313" key="8">
    <source>
        <dbReference type="Proteomes" id="UP000215914"/>
    </source>
</evidence>
<evidence type="ECO:0000313" key="7">
    <source>
        <dbReference type="EMBL" id="OTG15216.1"/>
    </source>
</evidence>
<keyword evidence="3 5" id="KW-0862">Zinc</keyword>
<sequence length="104" mass="12250">MCKFGSNCKFNHPIRRKIQPIKETQKQKEENVERHAQTECKRPMLVSEYPERPSQPDCSYFMKTGDCKYRTSCKFNHPQSRTTTTLRVSSSHLTTLFLGIIFVY</sequence>
<dbReference type="STRING" id="4232.A0A251TXC1"/>
<name>A0A251TXC1_HELAN</name>
<keyword evidence="4" id="KW-0238">DNA-binding</keyword>
<dbReference type="EMBL" id="CM007898">
    <property type="protein sequence ID" value="OTG15216.1"/>
    <property type="molecule type" value="Genomic_DNA"/>
</dbReference>
<evidence type="ECO:0000256" key="5">
    <source>
        <dbReference type="PROSITE-ProRule" id="PRU00723"/>
    </source>
</evidence>
<proteinExistence type="predicted"/>
<evidence type="ECO:0000259" key="6">
    <source>
        <dbReference type="PROSITE" id="PS50103"/>
    </source>
</evidence>
<evidence type="ECO:0000256" key="4">
    <source>
        <dbReference type="ARBA" id="ARBA00023125"/>
    </source>
</evidence>
<dbReference type="GO" id="GO:0003729">
    <property type="term" value="F:mRNA binding"/>
    <property type="evidence" value="ECO:0007669"/>
    <property type="project" value="UniProtKB-ARBA"/>
</dbReference>
<keyword evidence="1 5" id="KW-0479">Metal-binding</keyword>
<dbReference type="Gene3D" id="4.10.1000.10">
    <property type="entry name" value="Zinc finger, CCCH-type"/>
    <property type="match status" value="1"/>
</dbReference>
<dbReference type="SMART" id="SM00356">
    <property type="entry name" value="ZnF_C3H1"/>
    <property type="match status" value="1"/>
</dbReference>
<dbReference type="InterPro" id="IPR036855">
    <property type="entry name" value="Znf_CCCH_sf"/>
</dbReference>
<evidence type="ECO:0000256" key="3">
    <source>
        <dbReference type="ARBA" id="ARBA00022833"/>
    </source>
</evidence>